<feature type="transmembrane region" description="Helical" evidence="1">
    <location>
        <begin position="107"/>
        <end position="125"/>
    </location>
</feature>
<gene>
    <name evidence="2" type="ORF">HMN09_00790500</name>
</gene>
<dbReference type="OrthoDB" id="3357408at2759"/>
<organism evidence="2 3">
    <name type="scientific">Mycena chlorophos</name>
    <name type="common">Agaric fungus</name>
    <name type="synonym">Agaricus chlorophos</name>
    <dbReference type="NCBI Taxonomy" id="658473"/>
    <lineage>
        <taxon>Eukaryota</taxon>
        <taxon>Fungi</taxon>
        <taxon>Dikarya</taxon>
        <taxon>Basidiomycota</taxon>
        <taxon>Agaricomycotina</taxon>
        <taxon>Agaricomycetes</taxon>
        <taxon>Agaricomycetidae</taxon>
        <taxon>Agaricales</taxon>
        <taxon>Marasmiineae</taxon>
        <taxon>Mycenaceae</taxon>
        <taxon>Mycena</taxon>
    </lineage>
</organism>
<feature type="transmembrane region" description="Helical" evidence="1">
    <location>
        <begin position="70"/>
        <end position="95"/>
    </location>
</feature>
<feature type="transmembrane region" description="Helical" evidence="1">
    <location>
        <begin position="233"/>
        <end position="254"/>
    </location>
</feature>
<dbReference type="AlphaFoldDB" id="A0A8H6ST87"/>
<keyword evidence="1" id="KW-1133">Transmembrane helix</keyword>
<feature type="transmembrane region" description="Helical" evidence="1">
    <location>
        <begin position="314"/>
        <end position="336"/>
    </location>
</feature>
<protein>
    <submittedName>
        <fullName evidence="2">Carboxylic ester hydrolase</fullName>
    </submittedName>
</protein>
<keyword evidence="1" id="KW-0472">Membrane</keyword>
<keyword evidence="2" id="KW-0378">Hydrolase</keyword>
<feature type="transmembrane region" description="Helical" evidence="1">
    <location>
        <begin position="288"/>
        <end position="308"/>
    </location>
</feature>
<dbReference type="EMBL" id="JACAZE010000010">
    <property type="protein sequence ID" value="KAF7305383.1"/>
    <property type="molecule type" value="Genomic_DNA"/>
</dbReference>
<sequence>MLLRCSSESKIPPISPRRFWVDLRSHACQRNQCAVERRGLALTSTPIGWHKPLLRVPPTTMAVSLVEAEMLALCLGLFLNGIYVVTMGIAGRVLLTNPEGRLRSAREINWVLLTVFVALFLNDMMDTVLEIVQAMNAFVLYTGPGGAEHVFLRGSSSITLAKTASVGVQTLMGDAILIWRCWFIWKSKTWLVIILPIIAWIANFVLNAYVDVLLSRVFQGLVFSSAIQPWGEAFWIIAICINTFTTGLIVFRLWEVESTNVQFREPSSMNTSFSDRTKTPLGRAMRNIVESGMLITVSSLLMCIAYSTQSNFNYPASTLASSFHSLVGIAFNLIIIRGAKRRNRAQNQTGAASIHFNTNPLALGSTRAEIHTTTTVITDANLKQERFSLAPMPKRSASVEYV</sequence>
<name>A0A8H6ST87_MYCCL</name>
<proteinExistence type="predicted"/>
<reference evidence="2" key="1">
    <citation type="submission" date="2020-05" db="EMBL/GenBank/DDBJ databases">
        <title>Mycena genomes resolve the evolution of fungal bioluminescence.</title>
        <authorList>
            <person name="Tsai I.J."/>
        </authorList>
    </citation>
    <scope>NUCLEOTIDE SEQUENCE</scope>
    <source>
        <strain evidence="2">110903Hualien_Pintung</strain>
    </source>
</reference>
<evidence type="ECO:0000256" key="1">
    <source>
        <dbReference type="SAM" id="Phobius"/>
    </source>
</evidence>
<evidence type="ECO:0000313" key="3">
    <source>
        <dbReference type="Proteomes" id="UP000613580"/>
    </source>
</evidence>
<dbReference type="GO" id="GO:0016787">
    <property type="term" value="F:hydrolase activity"/>
    <property type="evidence" value="ECO:0007669"/>
    <property type="project" value="UniProtKB-KW"/>
</dbReference>
<feature type="transmembrane region" description="Helical" evidence="1">
    <location>
        <begin position="190"/>
        <end position="210"/>
    </location>
</feature>
<keyword evidence="1" id="KW-0812">Transmembrane</keyword>
<accession>A0A8H6ST87</accession>
<dbReference type="Proteomes" id="UP000613580">
    <property type="component" value="Unassembled WGS sequence"/>
</dbReference>
<comment type="caution">
    <text evidence="2">The sequence shown here is derived from an EMBL/GenBank/DDBJ whole genome shotgun (WGS) entry which is preliminary data.</text>
</comment>
<keyword evidence="3" id="KW-1185">Reference proteome</keyword>
<evidence type="ECO:0000313" key="2">
    <source>
        <dbReference type="EMBL" id="KAF7305383.1"/>
    </source>
</evidence>